<accession>A0A9P5AAM6</accession>
<protein>
    <submittedName>
        <fullName evidence="3">Uncharacterized protein</fullName>
    </submittedName>
</protein>
<reference evidence="3" key="1">
    <citation type="journal article" date="2017" name="Mycologia">
        <title>Fusarium algeriense, sp. nov., a novel toxigenic crown rot pathogen of durum wheat from Algeria is nested in the Fusarium burgessii species complex.</title>
        <authorList>
            <person name="Laraba I."/>
            <person name="Keddad A."/>
            <person name="Boureghda H."/>
            <person name="Abdallah N."/>
            <person name="Vaughan M.M."/>
            <person name="Proctor R.H."/>
            <person name="Busman M."/>
            <person name="O'Donnell K."/>
        </authorList>
    </citation>
    <scope>NUCLEOTIDE SEQUENCE</scope>
    <source>
        <strain evidence="3">NRRL 25174</strain>
    </source>
</reference>
<evidence type="ECO:0000313" key="4">
    <source>
        <dbReference type="Proteomes" id="UP000730481"/>
    </source>
</evidence>
<feature type="region of interest" description="Disordered" evidence="1">
    <location>
        <begin position="1"/>
        <end position="25"/>
    </location>
</feature>
<name>A0A9P5AAM6_9HYPO</name>
<proteinExistence type="predicted"/>
<gene>
    <name evidence="3" type="ORF">FBEOM_11099</name>
</gene>
<reference evidence="3" key="2">
    <citation type="submission" date="2020-02" db="EMBL/GenBank/DDBJ databases">
        <title>Identification and distribution of gene clusters putatively required for synthesis of sphingolipid metabolism inhibitors in phylogenetically diverse species of the filamentous fungus Fusarium.</title>
        <authorList>
            <person name="Kim H.-S."/>
            <person name="Busman M."/>
            <person name="Brown D.W."/>
            <person name="Divon H."/>
            <person name="Uhlig S."/>
            <person name="Proctor R.H."/>
        </authorList>
    </citation>
    <scope>NUCLEOTIDE SEQUENCE</scope>
    <source>
        <strain evidence="3">NRRL 25174</strain>
    </source>
</reference>
<feature type="compositionally biased region" description="Low complexity" evidence="1">
    <location>
        <begin position="125"/>
        <end position="143"/>
    </location>
</feature>
<evidence type="ECO:0000313" key="3">
    <source>
        <dbReference type="EMBL" id="KAF4335056.1"/>
    </source>
</evidence>
<dbReference type="AlphaFoldDB" id="A0A9P5AAM6"/>
<dbReference type="Proteomes" id="UP000730481">
    <property type="component" value="Unassembled WGS sequence"/>
</dbReference>
<keyword evidence="2" id="KW-1133">Transmembrane helix</keyword>
<keyword evidence="2" id="KW-0472">Membrane</keyword>
<comment type="caution">
    <text evidence="3">The sequence shown here is derived from an EMBL/GenBank/DDBJ whole genome shotgun (WGS) entry which is preliminary data.</text>
</comment>
<evidence type="ECO:0000256" key="2">
    <source>
        <dbReference type="SAM" id="Phobius"/>
    </source>
</evidence>
<dbReference type="OrthoDB" id="5091094at2759"/>
<feature type="region of interest" description="Disordered" evidence="1">
    <location>
        <begin position="98"/>
        <end position="145"/>
    </location>
</feature>
<feature type="transmembrane region" description="Helical" evidence="2">
    <location>
        <begin position="180"/>
        <end position="202"/>
    </location>
</feature>
<organism evidence="3 4">
    <name type="scientific">Fusarium beomiforme</name>
    <dbReference type="NCBI Taxonomy" id="44412"/>
    <lineage>
        <taxon>Eukaryota</taxon>
        <taxon>Fungi</taxon>
        <taxon>Dikarya</taxon>
        <taxon>Ascomycota</taxon>
        <taxon>Pezizomycotina</taxon>
        <taxon>Sordariomycetes</taxon>
        <taxon>Hypocreomycetidae</taxon>
        <taxon>Hypocreales</taxon>
        <taxon>Nectriaceae</taxon>
        <taxon>Fusarium</taxon>
        <taxon>Fusarium burgessii species complex</taxon>
    </lineage>
</organism>
<keyword evidence="4" id="KW-1185">Reference proteome</keyword>
<dbReference type="EMBL" id="PVQB02000602">
    <property type="protein sequence ID" value="KAF4335056.1"/>
    <property type="molecule type" value="Genomic_DNA"/>
</dbReference>
<sequence length="252" mass="27023">MNNQGDAMFDENEAQPTHQRNKPRDIKDLTGHLFGTVSPGFESALTILFTARADQGASGIPEDLTIIQRITTSHTVQISTGTTGLALTLIDGTEYIPSSTKSETTTLSEASQSTSLSEATDIPVTPSSSNPSLSPSSPLNTSSDESYWTTSYTAASGTELLPSSHPTTPSETPAPQTVSITVFVVIVAVIFMILLLIAALALGGKVLKRRQDNSSKGSHENNNNMHFTLNTRLFNDAEAQPQVPLEYLNRKD</sequence>
<evidence type="ECO:0000256" key="1">
    <source>
        <dbReference type="SAM" id="MobiDB-lite"/>
    </source>
</evidence>
<feature type="compositionally biased region" description="Low complexity" evidence="1">
    <location>
        <begin position="98"/>
        <end position="111"/>
    </location>
</feature>
<keyword evidence="2" id="KW-0812">Transmembrane</keyword>